<gene>
    <name evidence="2" type="ORF">BTBSAS_130016</name>
</gene>
<dbReference type="InterPro" id="IPR049746">
    <property type="entry name" value="TcpD-like_C"/>
</dbReference>
<name>A0A2X0QF23_BROTH</name>
<evidence type="ECO:0000313" key="2">
    <source>
        <dbReference type="EMBL" id="SPP27236.1"/>
    </source>
</evidence>
<sequence length="86" mass="9460">MLEMMMKLQLTAGAAMPTLSTLKTYIMREGGNGSTIVLVVFAVLFLVKQQIGKFIGFLIFAAIVFFAIGDPTRVVDALKAIWEMMV</sequence>
<evidence type="ECO:0000256" key="1">
    <source>
        <dbReference type="SAM" id="Phobius"/>
    </source>
</evidence>
<dbReference type="NCBIfam" id="NF040686">
    <property type="entry name" value="TcpD_dom"/>
    <property type="match status" value="1"/>
</dbReference>
<organism evidence="2 3">
    <name type="scientific">Brochothrix thermosphacta</name>
    <name type="common">Microbacterium thermosphactum</name>
    <dbReference type="NCBI Taxonomy" id="2756"/>
    <lineage>
        <taxon>Bacteria</taxon>
        <taxon>Bacillati</taxon>
        <taxon>Bacillota</taxon>
        <taxon>Bacilli</taxon>
        <taxon>Bacillales</taxon>
        <taxon>Listeriaceae</taxon>
        <taxon>Brochothrix</taxon>
    </lineage>
</organism>
<dbReference type="RefSeq" id="WP_120487432.1">
    <property type="nucleotide sequence ID" value="NZ_OUNC01000005.1"/>
</dbReference>
<evidence type="ECO:0000313" key="3">
    <source>
        <dbReference type="Proteomes" id="UP000270190"/>
    </source>
</evidence>
<dbReference type="EMBL" id="OUNC01000005">
    <property type="protein sequence ID" value="SPP27236.1"/>
    <property type="molecule type" value="Genomic_DNA"/>
</dbReference>
<dbReference type="Proteomes" id="UP000270190">
    <property type="component" value="Unassembled WGS sequence"/>
</dbReference>
<feature type="transmembrane region" description="Helical" evidence="1">
    <location>
        <begin position="54"/>
        <end position="69"/>
    </location>
</feature>
<accession>A0A2X0QF23</accession>
<keyword evidence="1" id="KW-0812">Transmembrane</keyword>
<dbReference type="AlphaFoldDB" id="A0A2X0QF23"/>
<reference evidence="3" key="1">
    <citation type="submission" date="2018-04" db="EMBL/GenBank/DDBJ databases">
        <authorList>
            <person name="Illikoud N."/>
        </authorList>
    </citation>
    <scope>NUCLEOTIDE SEQUENCE [LARGE SCALE GENOMIC DNA]</scope>
</reference>
<protein>
    <submittedName>
        <fullName evidence="2">Uncharacterized protein</fullName>
    </submittedName>
</protein>
<proteinExistence type="predicted"/>
<feature type="transmembrane region" description="Helical" evidence="1">
    <location>
        <begin position="30"/>
        <end position="47"/>
    </location>
</feature>
<keyword evidence="1" id="KW-1133">Transmembrane helix</keyword>
<keyword evidence="1" id="KW-0472">Membrane</keyword>